<dbReference type="OrthoDB" id="9809878at2"/>
<dbReference type="Proteomes" id="UP000444980">
    <property type="component" value="Unassembled WGS sequence"/>
</dbReference>
<dbReference type="SUPFAM" id="SSF50249">
    <property type="entry name" value="Nucleic acid-binding proteins"/>
    <property type="match status" value="1"/>
</dbReference>
<dbReference type="InterPro" id="IPR000424">
    <property type="entry name" value="Primosome_PriB/ssb"/>
</dbReference>
<name>A0A7I9UXC3_9ACTN</name>
<evidence type="ECO:0000313" key="4">
    <source>
        <dbReference type="EMBL" id="GED97536.1"/>
    </source>
</evidence>
<accession>A0A7I9UXC3</accession>
<dbReference type="GO" id="GO:0003697">
    <property type="term" value="F:single-stranded DNA binding"/>
    <property type="evidence" value="ECO:0007669"/>
    <property type="project" value="InterPro"/>
</dbReference>
<dbReference type="PROSITE" id="PS50935">
    <property type="entry name" value="SSB"/>
    <property type="match status" value="1"/>
</dbReference>
<evidence type="ECO:0000313" key="5">
    <source>
        <dbReference type="Proteomes" id="UP000444980"/>
    </source>
</evidence>
<evidence type="ECO:0000256" key="2">
    <source>
        <dbReference type="PROSITE-ProRule" id="PRU00252"/>
    </source>
</evidence>
<organism evidence="4 5">
    <name type="scientific">Gordonia crocea</name>
    <dbReference type="NCBI Taxonomy" id="589162"/>
    <lineage>
        <taxon>Bacteria</taxon>
        <taxon>Bacillati</taxon>
        <taxon>Actinomycetota</taxon>
        <taxon>Actinomycetes</taxon>
        <taxon>Mycobacteriales</taxon>
        <taxon>Gordoniaceae</taxon>
        <taxon>Gordonia</taxon>
    </lineage>
</organism>
<dbReference type="Gene3D" id="2.40.50.140">
    <property type="entry name" value="Nucleic acid-binding proteins"/>
    <property type="match status" value="1"/>
</dbReference>
<dbReference type="AlphaFoldDB" id="A0A7I9UXC3"/>
<gene>
    <name evidence="4" type="ORF">nbrc107697_15750</name>
</gene>
<evidence type="ECO:0000256" key="3">
    <source>
        <dbReference type="SAM" id="MobiDB-lite"/>
    </source>
</evidence>
<proteinExistence type="predicted"/>
<dbReference type="RefSeq" id="WP_161926844.1">
    <property type="nucleotide sequence ID" value="NZ_BJOU01000001.1"/>
</dbReference>
<reference evidence="5" key="1">
    <citation type="submission" date="2019-06" db="EMBL/GenBank/DDBJ databases">
        <title>Gordonia isolated from sludge of a wastewater treatment plant.</title>
        <authorList>
            <person name="Tamura T."/>
            <person name="Aoyama K."/>
            <person name="Kang Y."/>
            <person name="Saito S."/>
            <person name="Akiyama N."/>
            <person name="Yazawa K."/>
            <person name="Gonoi T."/>
            <person name="Mikami Y."/>
        </authorList>
    </citation>
    <scope>NUCLEOTIDE SEQUENCE [LARGE SCALE GENOMIC DNA]</scope>
    <source>
        <strain evidence="5">NBRC 107697</strain>
    </source>
</reference>
<sequence>MFETSITVIGNVITDPVTRNTSAGEVVSFRMASNSRRRDPVTNEWINDKTLFLTVSCWRKLAAGVAASVEKGRAIIASGTVHTSEYTTGDGEYRASLEMNATAVGIDLSRSIVKVCGYPAGPAPIVEVVDPDAPQIESDPDPESNGSPEPELAPA</sequence>
<evidence type="ECO:0000256" key="1">
    <source>
        <dbReference type="ARBA" id="ARBA00023125"/>
    </source>
</evidence>
<dbReference type="EMBL" id="BJOU01000001">
    <property type="protein sequence ID" value="GED97536.1"/>
    <property type="molecule type" value="Genomic_DNA"/>
</dbReference>
<dbReference type="Pfam" id="PF00436">
    <property type="entry name" value="SSB"/>
    <property type="match status" value="1"/>
</dbReference>
<keyword evidence="1 2" id="KW-0238">DNA-binding</keyword>
<comment type="caution">
    <text evidence="4">The sequence shown here is derived from an EMBL/GenBank/DDBJ whole genome shotgun (WGS) entry which is preliminary data.</text>
</comment>
<protein>
    <submittedName>
        <fullName evidence="4">Single-stranded DNA-binding protein</fullName>
    </submittedName>
</protein>
<dbReference type="CDD" id="cd04496">
    <property type="entry name" value="SSB_OBF"/>
    <property type="match status" value="1"/>
</dbReference>
<feature type="region of interest" description="Disordered" evidence="3">
    <location>
        <begin position="130"/>
        <end position="155"/>
    </location>
</feature>
<dbReference type="InterPro" id="IPR012340">
    <property type="entry name" value="NA-bd_OB-fold"/>
</dbReference>
<keyword evidence="5" id="KW-1185">Reference proteome</keyword>